<dbReference type="SUPFAM" id="SSF53474">
    <property type="entry name" value="alpha/beta-Hydrolases"/>
    <property type="match status" value="1"/>
</dbReference>
<dbReference type="InterPro" id="IPR002018">
    <property type="entry name" value="CarbesteraseB"/>
</dbReference>
<dbReference type="Proteomes" id="UP000244855">
    <property type="component" value="Unassembled WGS sequence"/>
</dbReference>
<dbReference type="InterPro" id="IPR019826">
    <property type="entry name" value="Carboxylesterase_B_AS"/>
</dbReference>
<keyword evidence="6" id="KW-1185">Reference proteome</keyword>
<dbReference type="GO" id="GO:0004104">
    <property type="term" value="F:cholinesterase activity"/>
    <property type="evidence" value="ECO:0007669"/>
    <property type="project" value="InterPro"/>
</dbReference>
<evidence type="ECO:0000256" key="2">
    <source>
        <dbReference type="ARBA" id="ARBA00022801"/>
    </source>
</evidence>
<dbReference type="AlphaFoldDB" id="A0A2V1D401"/>
<comment type="similarity">
    <text evidence="1">Belongs to the type-B carboxylesterase/lipase family.</text>
</comment>
<evidence type="ECO:0000313" key="5">
    <source>
        <dbReference type="EMBL" id="PVH92213.1"/>
    </source>
</evidence>
<feature type="domain" description="Carboxylesterase type B" evidence="4">
    <location>
        <begin position="177"/>
        <end position="633"/>
    </location>
</feature>
<evidence type="ECO:0000256" key="1">
    <source>
        <dbReference type="ARBA" id="ARBA00005964"/>
    </source>
</evidence>
<dbReference type="InterPro" id="IPR029058">
    <property type="entry name" value="AB_hydrolase_fold"/>
</dbReference>
<dbReference type="EMBL" id="KZ805706">
    <property type="protein sequence ID" value="PVH92213.1"/>
    <property type="molecule type" value="Genomic_DNA"/>
</dbReference>
<dbReference type="Pfam" id="PF00135">
    <property type="entry name" value="COesterase"/>
    <property type="match status" value="1"/>
</dbReference>
<sequence length="702" mass="73874">MARSSYLGSAIAIGLLSAVAQTTPLYTRANVSVSNADTSLTLIYQNNLNASDEANHVGALILDNVSEYSAAAAACASVNERLLPRSTLADYEEDFAPSLAYQSYAGYFDGEDGFYVDGGVFTTQGGGYQTSSSSPQGLPVLCTQSSRNGSSAATPINGSYITVASGDNTFVGYRNKKSFRFLGIPYADTPSRWQYSSLYSGTGQTIQASAYGSQCAQGSSGSEDCFFLNIQTPYIPKAGSRKNLRPVLFWIHGGGFTGGTGSDAVTDGGNLASKEDIVVVSINYRLSTLGFLAIPGTNITGNYGIADQIVALDWVVANIASFGGNPSQITIAGESAGAGSVRALLGSPKAIGKFQGAVALSNLGGGVTLGLNGDYGTTYSSYYTIPQSYTAAGGAQIFSSANCTTNDLACLANVPAPTLVSLPTVARYVVQDGTYVNTPNLILTSSSLPNTTTTANPQTAHVPVIFGVTANDGASFTNFPPGNTTTHAAGLSYALGINATWAAAIIASSLFPFTNSTGNLTLDSFNVSQRIATDKTFRCIDQSTLYSGVASSAFPKAYAYEFSRTIGGYDPNHLGGPKDNDPSNPYFRLHGADLPWVFGNLGSKDVREDEDLWSVQLVSSYFASFVRSADPNPEVGLLEARGYEKVREGVERSGRWGEVGVGGEDEGEVRLLDWPGRRSGWVDVEQCEWLGYGLDYYLKGGV</sequence>
<keyword evidence="2" id="KW-0378">Hydrolase</keyword>
<name>A0A2V1D401_9PLEO</name>
<reference evidence="5 6" key="1">
    <citation type="journal article" date="2018" name="Sci. Rep.">
        <title>Comparative genomics provides insights into the lifestyle and reveals functional heterogeneity of dark septate endophytic fungi.</title>
        <authorList>
            <person name="Knapp D.G."/>
            <person name="Nemeth J.B."/>
            <person name="Barry K."/>
            <person name="Hainaut M."/>
            <person name="Henrissat B."/>
            <person name="Johnson J."/>
            <person name="Kuo A."/>
            <person name="Lim J.H.P."/>
            <person name="Lipzen A."/>
            <person name="Nolan M."/>
            <person name="Ohm R.A."/>
            <person name="Tamas L."/>
            <person name="Grigoriev I.V."/>
            <person name="Spatafora J.W."/>
            <person name="Nagy L.G."/>
            <person name="Kovacs G.M."/>
        </authorList>
    </citation>
    <scope>NUCLEOTIDE SEQUENCE [LARGE SCALE GENOMIC DNA]</scope>
    <source>
        <strain evidence="5 6">DSE2036</strain>
    </source>
</reference>
<dbReference type="InterPro" id="IPR000997">
    <property type="entry name" value="Cholinesterase"/>
</dbReference>
<dbReference type="OrthoDB" id="408631at2759"/>
<protein>
    <submittedName>
        <fullName evidence="5">Acetylcholinesterase</fullName>
    </submittedName>
</protein>
<dbReference type="PANTHER" id="PTHR43142">
    <property type="entry name" value="CARBOXYLIC ESTER HYDROLASE"/>
    <property type="match status" value="1"/>
</dbReference>
<dbReference type="STRING" id="97972.A0A2V1D401"/>
<evidence type="ECO:0000313" key="6">
    <source>
        <dbReference type="Proteomes" id="UP000244855"/>
    </source>
</evidence>
<dbReference type="PRINTS" id="PR00878">
    <property type="entry name" value="CHOLNESTRASE"/>
</dbReference>
<proteinExistence type="inferred from homology"/>
<dbReference type="Gene3D" id="3.40.50.1820">
    <property type="entry name" value="alpha/beta hydrolase"/>
    <property type="match status" value="1"/>
</dbReference>
<keyword evidence="3" id="KW-0732">Signal</keyword>
<dbReference type="PANTHER" id="PTHR43142:SF3">
    <property type="entry name" value="PUTATIVE (AFU_ORTHOLOGUE AFUA_3G09070)-RELATED"/>
    <property type="match status" value="1"/>
</dbReference>
<evidence type="ECO:0000256" key="3">
    <source>
        <dbReference type="SAM" id="SignalP"/>
    </source>
</evidence>
<dbReference type="PROSITE" id="PS00122">
    <property type="entry name" value="CARBOXYLESTERASE_B_1"/>
    <property type="match status" value="1"/>
</dbReference>
<gene>
    <name evidence="5" type="ORF">DM02DRAFT_295942</name>
</gene>
<feature type="chain" id="PRO_5016140214" evidence="3">
    <location>
        <begin position="23"/>
        <end position="702"/>
    </location>
</feature>
<feature type="signal peptide" evidence="3">
    <location>
        <begin position="1"/>
        <end position="22"/>
    </location>
</feature>
<evidence type="ECO:0000259" key="4">
    <source>
        <dbReference type="Pfam" id="PF00135"/>
    </source>
</evidence>
<organism evidence="5 6">
    <name type="scientific">Periconia macrospinosa</name>
    <dbReference type="NCBI Taxonomy" id="97972"/>
    <lineage>
        <taxon>Eukaryota</taxon>
        <taxon>Fungi</taxon>
        <taxon>Dikarya</taxon>
        <taxon>Ascomycota</taxon>
        <taxon>Pezizomycotina</taxon>
        <taxon>Dothideomycetes</taxon>
        <taxon>Pleosporomycetidae</taxon>
        <taxon>Pleosporales</taxon>
        <taxon>Massarineae</taxon>
        <taxon>Periconiaceae</taxon>
        <taxon>Periconia</taxon>
    </lineage>
</organism>
<accession>A0A2V1D401</accession>